<accession>A0A9P0FUA2</accession>
<gene>
    <name evidence="3" type="ORF">CINC_LOCUS7942</name>
</gene>
<sequence length="327" mass="36645">MRVIGILSVFLVLVVEVIPIEIELQEGEEIKGNRVDGSLNDCISSRRSTEVGVCFGKEVLNNLNKYDEADAFSLATGVSFVRDEKTPRDIGAFLDKDPMDFRSMLEDAGNLIAKRSLHWDLSGLYPGLVMKIGPTLANGVLEFVMDPRVKDRAYQQPSEVSTGRLLARNLLVPFLLGFKFQLSTLLPLLLGLVLIASKKAFLLAKLALLAVTVFSSGWGSQSSYGGFGTPSLSSYSSYETPGHYHDHHDHHTSGGYYRRQPHPDYYYREKDPEPSTASPITPDELRDRLERLFVTKKENMNDARDRDREEVSSRNVRNFAWTPINTG</sequence>
<reference evidence="3" key="1">
    <citation type="submission" date="2021-12" db="EMBL/GenBank/DDBJ databases">
        <authorList>
            <person name="King R."/>
        </authorList>
    </citation>
    <scope>NUCLEOTIDE SEQUENCE</scope>
</reference>
<dbReference type="PANTHER" id="PTHR21879">
    <property type="entry name" value="FI03362P-RELATED-RELATED"/>
    <property type="match status" value="1"/>
</dbReference>
<evidence type="ECO:0000256" key="1">
    <source>
        <dbReference type="SAM" id="MobiDB-lite"/>
    </source>
</evidence>
<dbReference type="GO" id="GO:0016020">
    <property type="term" value="C:membrane"/>
    <property type="evidence" value="ECO:0007669"/>
    <property type="project" value="TreeGrafter"/>
</dbReference>
<feature type="compositionally biased region" description="Basic and acidic residues" evidence="1">
    <location>
        <begin position="261"/>
        <end position="273"/>
    </location>
</feature>
<dbReference type="OrthoDB" id="8197686at2759"/>
<keyword evidence="4" id="KW-1185">Reference proteome</keyword>
<organism evidence="3 4">
    <name type="scientific">Chrysodeixis includens</name>
    <name type="common">Soybean looper</name>
    <name type="synonym">Pseudoplusia includens</name>
    <dbReference type="NCBI Taxonomy" id="689277"/>
    <lineage>
        <taxon>Eukaryota</taxon>
        <taxon>Metazoa</taxon>
        <taxon>Ecdysozoa</taxon>
        <taxon>Arthropoda</taxon>
        <taxon>Hexapoda</taxon>
        <taxon>Insecta</taxon>
        <taxon>Pterygota</taxon>
        <taxon>Neoptera</taxon>
        <taxon>Endopterygota</taxon>
        <taxon>Lepidoptera</taxon>
        <taxon>Glossata</taxon>
        <taxon>Ditrysia</taxon>
        <taxon>Noctuoidea</taxon>
        <taxon>Noctuidae</taxon>
        <taxon>Plusiinae</taxon>
        <taxon>Chrysodeixis</taxon>
    </lineage>
</organism>
<dbReference type="AlphaFoldDB" id="A0A9P0FUA2"/>
<feature type="chain" id="PRO_5040250926" evidence="2">
    <location>
        <begin position="20"/>
        <end position="327"/>
    </location>
</feature>
<name>A0A9P0FUA2_CHRIL</name>
<feature type="signal peptide" evidence="2">
    <location>
        <begin position="1"/>
        <end position="19"/>
    </location>
</feature>
<evidence type="ECO:0000313" key="4">
    <source>
        <dbReference type="Proteomes" id="UP001154114"/>
    </source>
</evidence>
<keyword evidence="2" id="KW-0732">Signal</keyword>
<protein>
    <submittedName>
        <fullName evidence="3">Uncharacterized protein</fullName>
    </submittedName>
</protein>
<dbReference type="Pfam" id="PF07898">
    <property type="entry name" value="DUF1676"/>
    <property type="match status" value="1"/>
</dbReference>
<dbReference type="PANTHER" id="PTHR21879:SF27">
    <property type="entry name" value="OSIRIS 10A"/>
    <property type="match status" value="1"/>
</dbReference>
<dbReference type="Proteomes" id="UP001154114">
    <property type="component" value="Chromosome 24"/>
</dbReference>
<feature type="region of interest" description="Disordered" evidence="1">
    <location>
        <begin position="261"/>
        <end position="284"/>
    </location>
</feature>
<evidence type="ECO:0000313" key="3">
    <source>
        <dbReference type="EMBL" id="CAH0597865.1"/>
    </source>
</evidence>
<evidence type="ECO:0000256" key="2">
    <source>
        <dbReference type="SAM" id="SignalP"/>
    </source>
</evidence>
<proteinExistence type="predicted"/>
<dbReference type="EMBL" id="LR824027">
    <property type="protein sequence ID" value="CAH0597865.1"/>
    <property type="molecule type" value="Genomic_DNA"/>
</dbReference>
<dbReference type="InterPro" id="IPR012464">
    <property type="entry name" value="DUF1676"/>
</dbReference>